<keyword evidence="3 10" id="KW-0812">Transmembrane</keyword>
<evidence type="ECO:0000256" key="1">
    <source>
        <dbReference type="ARBA" id="ARBA00004141"/>
    </source>
</evidence>
<keyword evidence="9" id="KW-0676">Redox-active center</keyword>
<feature type="transmembrane region" description="Helical" evidence="10">
    <location>
        <begin position="134"/>
        <end position="156"/>
    </location>
</feature>
<evidence type="ECO:0000313" key="12">
    <source>
        <dbReference type="EMBL" id="MBB5207297.1"/>
    </source>
</evidence>
<evidence type="ECO:0000256" key="9">
    <source>
        <dbReference type="ARBA" id="ARBA00023284"/>
    </source>
</evidence>
<evidence type="ECO:0000256" key="6">
    <source>
        <dbReference type="ARBA" id="ARBA00023002"/>
    </source>
</evidence>
<keyword evidence="4" id="KW-0874">Quinone</keyword>
<dbReference type="RefSeq" id="WP_183959811.1">
    <property type="nucleotide sequence ID" value="NZ_JACHHP010000001.1"/>
</dbReference>
<dbReference type="Gene3D" id="1.20.1440.130">
    <property type="entry name" value="VKOR domain"/>
    <property type="match status" value="1"/>
</dbReference>
<keyword evidence="13" id="KW-1185">Reference proteome</keyword>
<name>A0A7W8D4D9_9GAMM</name>
<dbReference type="GO" id="GO:0016020">
    <property type="term" value="C:membrane"/>
    <property type="evidence" value="ECO:0007669"/>
    <property type="project" value="UniProtKB-SubCell"/>
</dbReference>
<keyword evidence="7 10" id="KW-0472">Membrane</keyword>
<feature type="transmembrane region" description="Helical" evidence="10">
    <location>
        <begin position="30"/>
        <end position="53"/>
    </location>
</feature>
<gene>
    <name evidence="12" type="ORF">HNQ52_000813</name>
</gene>
<protein>
    <submittedName>
        <fullName evidence="12">Putative membrane protein</fullName>
    </submittedName>
</protein>
<evidence type="ECO:0000256" key="4">
    <source>
        <dbReference type="ARBA" id="ARBA00022719"/>
    </source>
</evidence>
<dbReference type="AlphaFoldDB" id="A0A7W8D4D9"/>
<keyword evidence="8" id="KW-1015">Disulfide bond</keyword>
<dbReference type="CDD" id="cd12916">
    <property type="entry name" value="VKOR_1"/>
    <property type="match status" value="1"/>
</dbReference>
<dbReference type="GO" id="GO:0048038">
    <property type="term" value="F:quinone binding"/>
    <property type="evidence" value="ECO:0007669"/>
    <property type="project" value="UniProtKB-KW"/>
</dbReference>
<evidence type="ECO:0000259" key="11">
    <source>
        <dbReference type="SMART" id="SM00756"/>
    </source>
</evidence>
<evidence type="ECO:0000256" key="2">
    <source>
        <dbReference type="ARBA" id="ARBA00006214"/>
    </source>
</evidence>
<accession>A0A7W8D4D9</accession>
<dbReference type="Pfam" id="PF07884">
    <property type="entry name" value="VKOR"/>
    <property type="match status" value="1"/>
</dbReference>
<comment type="caution">
    <text evidence="12">The sequence shown here is derived from an EMBL/GenBank/DDBJ whole genome shotgun (WGS) entry which is preliminary data.</text>
</comment>
<comment type="similarity">
    <text evidence="2">Belongs to the VKOR family.</text>
</comment>
<evidence type="ECO:0000256" key="5">
    <source>
        <dbReference type="ARBA" id="ARBA00022989"/>
    </source>
</evidence>
<feature type="transmembrane region" description="Helical" evidence="10">
    <location>
        <begin position="73"/>
        <end position="97"/>
    </location>
</feature>
<dbReference type="InterPro" id="IPR012932">
    <property type="entry name" value="VKOR"/>
</dbReference>
<feature type="transmembrane region" description="Helical" evidence="10">
    <location>
        <begin position="109"/>
        <end position="128"/>
    </location>
</feature>
<dbReference type="InterPro" id="IPR038354">
    <property type="entry name" value="VKOR_sf"/>
</dbReference>
<feature type="transmembrane region" description="Helical" evidence="10">
    <location>
        <begin position="168"/>
        <end position="186"/>
    </location>
</feature>
<evidence type="ECO:0000256" key="10">
    <source>
        <dbReference type="SAM" id="Phobius"/>
    </source>
</evidence>
<reference evidence="12 13" key="1">
    <citation type="submission" date="2020-08" db="EMBL/GenBank/DDBJ databases">
        <title>Genomic Encyclopedia of Type Strains, Phase IV (KMG-IV): sequencing the most valuable type-strain genomes for metagenomic binning, comparative biology and taxonomic classification.</title>
        <authorList>
            <person name="Goeker M."/>
        </authorList>
    </citation>
    <scope>NUCLEOTIDE SEQUENCE [LARGE SCALE GENOMIC DNA]</scope>
    <source>
        <strain evidence="12 13">DSM 24163</strain>
    </source>
</reference>
<organism evidence="12 13">
    <name type="scientific">Chiayiivirga flava</name>
    <dbReference type="NCBI Taxonomy" id="659595"/>
    <lineage>
        <taxon>Bacteria</taxon>
        <taxon>Pseudomonadati</taxon>
        <taxon>Pseudomonadota</taxon>
        <taxon>Gammaproteobacteria</taxon>
        <taxon>Lysobacterales</taxon>
        <taxon>Lysobacteraceae</taxon>
        <taxon>Chiayiivirga</taxon>
    </lineage>
</organism>
<evidence type="ECO:0000313" key="13">
    <source>
        <dbReference type="Proteomes" id="UP000521199"/>
    </source>
</evidence>
<keyword evidence="5 10" id="KW-1133">Transmembrane helix</keyword>
<sequence length="303" mass="33280">MAKQRRARAPVRSATVDAPEARRVAVAPEWIVVALAAFGLLLTGYLTAVAWWGTSPALCTEGSGCDLVQHSRWSTLLGLPMALWGFGLYLLIGLVALQRNGRLRRWRRLWTLSLVGVLISLYLTVAGLAALDAVCVWCLLSFATLVAIFVVVVLRRPSSAPGTPWQRWLIHHAIVLLPFVGVLHAWQSGLLEPPENPRLQALAIHLEQSGAKFYGAFWCPNCQSQKDEFGASANRLPYVECSPNGRNGGVAFECSSAAVTAFPTWDIRGQRFTSVLSPEELARHSRFAWNAPRWTASGDEAPR</sequence>
<dbReference type="SMART" id="SM00756">
    <property type="entry name" value="VKc"/>
    <property type="match status" value="1"/>
</dbReference>
<evidence type="ECO:0000256" key="8">
    <source>
        <dbReference type="ARBA" id="ARBA00023157"/>
    </source>
</evidence>
<dbReference type="Gene3D" id="3.40.30.10">
    <property type="entry name" value="Glutaredoxin"/>
    <property type="match status" value="1"/>
</dbReference>
<dbReference type="EMBL" id="JACHHP010000001">
    <property type="protein sequence ID" value="MBB5207297.1"/>
    <property type="molecule type" value="Genomic_DNA"/>
</dbReference>
<dbReference type="PANTHER" id="PTHR34573">
    <property type="entry name" value="VKC DOMAIN-CONTAINING PROTEIN"/>
    <property type="match status" value="1"/>
</dbReference>
<keyword evidence="6" id="KW-0560">Oxidoreductase</keyword>
<proteinExistence type="inferred from homology"/>
<dbReference type="GO" id="GO:0016491">
    <property type="term" value="F:oxidoreductase activity"/>
    <property type="evidence" value="ECO:0007669"/>
    <property type="project" value="UniProtKB-KW"/>
</dbReference>
<feature type="domain" description="Vitamin K epoxide reductase" evidence="11">
    <location>
        <begin position="25"/>
        <end position="156"/>
    </location>
</feature>
<dbReference type="Proteomes" id="UP000521199">
    <property type="component" value="Unassembled WGS sequence"/>
</dbReference>
<evidence type="ECO:0000256" key="3">
    <source>
        <dbReference type="ARBA" id="ARBA00022692"/>
    </source>
</evidence>
<dbReference type="InterPro" id="IPR044698">
    <property type="entry name" value="VKOR/LTO1"/>
</dbReference>
<comment type="subcellular location">
    <subcellularLocation>
        <location evidence="1">Membrane</location>
        <topology evidence="1">Multi-pass membrane protein</topology>
    </subcellularLocation>
</comment>
<dbReference type="PANTHER" id="PTHR34573:SF1">
    <property type="entry name" value="VITAMIN K EPOXIDE REDUCTASE DOMAIN-CONTAINING PROTEIN"/>
    <property type="match status" value="1"/>
</dbReference>
<evidence type="ECO:0000256" key="7">
    <source>
        <dbReference type="ARBA" id="ARBA00023136"/>
    </source>
</evidence>